<dbReference type="Proteomes" id="UP000006729">
    <property type="component" value="Chromosome 15"/>
</dbReference>
<dbReference type="AlphaFoldDB" id="B9IFA7"/>
<evidence type="ECO:0000256" key="4">
    <source>
        <dbReference type="ARBA" id="ARBA00023242"/>
    </source>
</evidence>
<name>B9IFA7_POPTR</name>
<dbReference type="PROSITE" id="PS50985">
    <property type="entry name" value="GRAS"/>
    <property type="match status" value="1"/>
</dbReference>
<evidence type="ECO:0000313" key="6">
    <source>
        <dbReference type="EMBL" id="PNT01317.1"/>
    </source>
</evidence>
<evidence type="ECO:0000313" key="7">
    <source>
        <dbReference type="Proteomes" id="UP000006729"/>
    </source>
</evidence>
<comment type="similarity">
    <text evidence="5">Belongs to the GRAS family.</text>
</comment>
<dbReference type="Pfam" id="PF03514">
    <property type="entry name" value="GRAS"/>
    <property type="match status" value="1"/>
</dbReference>
<gene>
    <name evidence="6" type="ORF">POPTR_015G095300</name>
</gene>
<accession>B9IFA7</accession>
<dbReference type="EMBL" id="CM009304">
    <property type="protein sequence ID" value="PNT01317.1"/>
    <property type="molecule type" value="Genomic_DNA"/>
</dbReference>
<organism evidence="6 7">
    <name type="scientific">Populus trichocarpa</name>
    <name type="common">Western balsam poplar</name>
    <name type="synonym">Populus balsamifera subsp. trichocarpa</name>
    <dbReference type="NCBI Taxonomy" id="3694"/>
    <lineage>
        <taxon>Eukaryota</taxon>
        <taxon>Viridiplantae</taxon>
        <taxon>Streptophyta</taxon>
        <taxon>Embryophyta</taxon>
        <taxon>Tracheophyta</taxon>
        <taxon>Spermatophyta</taxon>
        <taxon>Magnoliopsida</taxon>
        <taxon>eudicotyledons</taxon>
        <taxon>Gunneridae</taxon>
        <taxon>Pentapetalae</taxon>
        <taxon>rosids</taxon>
        <taxon>fabids</taxon>
        <taxon>Malpighiales</taxon>
        <taxon>Salicaceae</taxon>
        <taxon>Saliceae</taxon>
        <taxon>Populus</taxon>
    </lineage>
</organism>
<dbReference type="SMR" id="B9IFA7"/>
<dbReference type="InParanoid" id="B9IFA7"/>
<sequence length="79" mass="8645">MICNHCISLTHLKQGTANELLRQIRQLSSQFGDATQRLAHFFANGLEARLAGSGDGTRSFFTSLSSKRTTAADKLTFQA</sequence>
<dbReference type="GO" id="GO:0005634">
    <property type="term" value="C:nucleus"/>
    <property type="evidence" value="ECO:0007669"/>
    <property type="project" value="UniProtKB-SubCell"/>
</dbReference>
<keyword evidence="3" id="KW-0804">Transcription</keyword>
<comment type="subcellular location">
    <subcellularLocation>
        <location evidence="1">Nucleus</location>
    </subcellularLocation>
</comment>
<evidence type="ECO:0000256" key="5">
    <source>
        <dbReference type="PROSITE-ProRule" id="PRU01191"/>
    </source>
</evidence>
<dbReference type="HOGENOM" id="CLU_2610498_0_0_1"/>
<dbReference type="InterPro" id="IPR005202">
    <property type="entry name" value="TF_GRAS"/>
</dbReference>
<evidence type="ECO:0000256" key="1">
    <source>
        <dbReference type="ARBA" id="ARBA00004123"/>
    </source>
</evidence>
<dbReference type="STRING" id="3694.B9IFA7"/>
<keyword evidence="2" id="KW-0805">Transcription regulation</keyword>
<protein>
    <submittedName>
        <fullName evidence="6">Uncharacterized protein</fullName>
    </submittedName>
</protein>
<reference evidence="6 7" key="1">
    <citation type="journal article" date="2006" name="Science">
        <title>The genome of black cottonwood, Populus trichocarpa (Torr. &amp; Gray).</title>
        <authorList>
            <person name="Tuskan G.A."/>
            <person name="Difazio S."/>
            <person name="Jansson S."/>
            <person name="Bohlmann J."/>
            <person name="Grigoriev I."/>
            <person name="Hellsten U."/>
            <person name="Putnam N."/>
            <person name="Ralph S."/>
            <person name="Rombauts S."/>
            <person name="Salamov A."/>
            <person name="Schein J."/>
            <person name="Sterck L."/>
            <person name="Aerts A."/>
            <person name="Bhalerao R.R."/>
            <person name="Bhalerao R.P."/>
            <person name="Blaudez D."/>
            <person name="Boerjan W."/>
            <person name="Brun A."/>
            <person name="Brunner A."/>
            <person name="Busov V."/>
            <person name="Campbell M."/>
            <person name="Carlson J."/>
            <person name="Chalot M."/>
            <person name="Chapman J."/>
            <person name="Chen G.L."/>
            <person name="Cooper D."/>
            <person name="Coutinho P.M."/>
            <person name="Couturier J."/>
            <person name="Covert S."/>
            <person name="Cronk Q."/>
            <person name="Cunningham R."/>
            <person name="Davis J."/>
            <person name="Degroeve S."/>
            <person name="Dejardin A."/>
            <person name="Depamphilis C."/>
            <person name="Detter J."/>
            <person name="Dirks B."/>
            <person name="Dubchak I."/>
            <person name="Duplessis S."/>
            <person name="Ehlting J."/>
            <person name="Ellis B."/>
            <person name="Gendler K."/>
            <person name="Goodstein D."/>
            <person name="Gribskov M."/>
            <person name="Grimwood J."/>
            <person name="Groover A."/>
            <person name="Gunter L."/>
            <person name="Hamberger B."/>
            <person name="Heinze B."/>
            <person name="Helariutta Y."/>
            <person name="Henrissat B."/>
            <person name="Holligan D."/>
            <person name="Holt R."/>
            <person name="Huang W."/>
            <person name="Islam-Faridi N."/>
            <person name="Jones S."/>
            <person name="Jones-Rhoades M."/>
            <person name="Jorgensen R."/>
            <person name="Joshi C."/>
            <person name="Kangasjarvi J."/>
            <person name="Karlsson J."/>
            <person name="Kelleher C."/>
            <person name="Kirkpatrick R."/>
            <person name="Kirst M."/>
            <person name="Kohler A."/>
            <person name="Kalluri U."/>
            <person name="Larimer F."/>
            <person name="Leebens-Mack J."/>
            <person name="Leple J.C."/>
            <person name="Locascio P."/>
            <person name="Lou Y."/>
            <person name="Lucas S."/>
            <person name="Martin F."/>
            <person name="Montanini B."/>
            <person name="Napoli C."/>
            <person name="Nelson D.R."/>
            <person name="Nelson C."/>
            <person name="Nieminen K."/>
            <person name="Nilsson O."/>
            <person name="Pereda V."/>
            <person name="Peter G."/>
            <person name="Philippe R."/>
            <person name="Pilate G."/>
            <person name="Poliakov A."/>
            <person name="Razumovskaya J."/>
            <person name="Richardson P."/>
            <person name="Rinaldi C."/>
            <person name="Ritland K."/>
            <person name="Rouze P."/>
            <person name="Ryaboy D."/>
            <person name="Schmutz J."/>
            <person name="Schrader J."/>
            <person name="Segerman B."/>
            <person name="Shin H."/>
            <person name="Siddiqui A."/>
            <person name="Sterky F."/>
            <person name="Terry A."/>
            <person name="Tsai C.J."/>
            <person name="Uberbacher E."/>
            <person name="Unneberg P."/>
            <person name="Vahala J."/>
            <person name="Wall K."/>
            <person name="Wessler S."/>
            <person name="Yang G."/>
            <person name="Yin T."/>
            <person name="Douglas C."/>
            <person name="Marra M."/>
            <person name="Sandberg G."/>
            <person name="Van de Peer Y."/>
            <person name="Rokhsar D."/>
        </authorList>
    </citation>
    <scope>NUCLEOTIDE SEQUENCE [LARGE SCALE GENOMIC DNA]</scope>
    <source>
        <strain evidence="7">cv. Nisqually</strain>
    </source>
</reference>
<keyword evidence="4" id="KW-0539">Nucleus</keyword>
<keyword evidence="7" id="KW-1185">Reference proteome</keyword>
<evidence type="ECO:0000256" key="3">
    <source>
        <dbReference type="ARBA" id="ARBA00023163"/>
    </source>
</evidence>
<proteinExistence type="inferred from homology"/>
<evidence type="ECO:0000256" key="2">
    <source>
        <dbReference type="ARBA" id="ARBA00023015"/>
    </source>
</evidence>
<comment type="caution">
    <text evidence="5">Lacks conserved residue(s) required for the propagation of feature annotation.</text>
</comment>